<evidence type="ECO:0000313" key="3">
    <source>
        <dbReference type="Proteomes" id="UP000651728"/>
    </source>
</evidence>
<dbReference type="Gene3D" id="3.40.50.2000">
    <property type="entry name" value="Glycogen Phosphorylase B"/>
    <property type="match status" value="1"/>
</dbReference>
<proteinExistence type="predicted"/>
<organism evidence="2 3">
    <name type="scientific">Microbispora amethystogenes</name>
    <dbReference type="NCBI Taxonomy" id="1427754"/>
    <lineage>
        <taxon>Bacteria</taxon>
        <taxon>Bacillati</taxon>
        <taxon>Actinomycetota</taxon>
        <taxon>Actinomycetes</taxon>
        <taxon>Streptosporangiales</taxon>
        <taxon>Streptosporangiaceae</taxon>
        <taxon>Microbispora</taxon>
    </lineage>
</organism>
<name>A0ABQ4F757_9ACTN</name>
<dbReference type="Proteomes" id="UP000651728">
    <property type="component" value="Unassembled WGS sequence"/>
</dbReference>
<evidence type="ECO:0008006" key="4">
    <source>
        <dbReference type="Google" id="ProtNLM"/>
    </source>
</evidence>
<sequence length="165" mass="16127">MVVGGDTGPLRLAAASGAATVGLFGPTWAGRYGIAGSTVFPDGDMPGDSRLAVPPGGVFGDSGSGGLPGLPGLPGAPGSVSERADSGTRAVDLQGLPGCPHRRPVAITEQPCWWTAACPLSAAGSPAGPACMADVSVASVARAGTRLMTTLCDGGPPPRRPAEDP</sequence>
<protein>
    <recommendedName>
        <fullName evidence="4">Collagen-like protein</fullName>
    </recommendedName>
</protein>
<dbReference type="SUPFAM" id="SSF53756">
    <property type="entry name" value="UDP-Glycosyltransferase/glycogen phosphorylase"/>
    <property type="match status" value="1"/>
</dbReference>
<dbReference type="EMBL" id="BOOB01000004">
    <property type="protein sequence ID" value="GIH30642.1"/>
    <property type="molecule type" value="Genomic_DNA"/>
</dbReference>
<keyword evidence="3" id="KW-1185">Reference proteome</keyword>
<comment type="caution">
    <text evidence="2">The sequence shown here is derived from an EMBL/GenBank/DDBJ whole genome shotgun (WGS) entry which is preliminary data.</text>
</comment>
<evidence type="ECO:0000256" key="1">
    <source>
        <dbReference type="SAM" id="MobiDB-lite"/>
    </source>
</evidence>
<gene>
    <name evidence="2" type="ORF">Mam01_08060</name>
</gene>
<accession>A0ABQ4F757</accession>
<reference evidence="2 3" key="1">
    <citation type="submission" date="2021-01" db="EMBL/GenBank/DDBJ databases">
        <title>Whole genome shotgun sequence of Microbispora amethystogenes NBRC 101907.</title>
        <authorList>
            <person name="Komaki H."/>
            <person name="Tamura T."/>
        </authorList>
    </citation>
    <scope>NUCLEOTIDE SEQUENCE [LARGE SCALE GENOMIC DNA]</scope>
    <source>
        <strain evidence="2 3">NBRC 101907</strain>
    </source>
</reference>
<evidence type="ECO:0000313" key="2">
    <source>
        <dbReference type="EMBL" id="GIH30642.1"/>
    </source>
</evidence>
<feature type="region of interest" description="Disordered" evidence="1">
    <location>
        <begin position="63"/>
        <end position="83"/>
    </location>
</feature>